<dbReference type="AlphaFoldDB" id="A0A067JPH0"/>
<feature type="compositionally biased region" description="Polar residues" evidence="1">
    <location>
        <begin position="42"/>
        <end position="63"/>
    </location>
</feature>
<dbReference type="OrthoDB" id="1939654at2759"/>
<dbReference type="PANTHER" id="PTHR35117">
    <property type="entry name" value="MYOSIN-M HEAVY PROTEIN"/>
    <property type="match status" value="1"/>
</dbReference>
<organism evidence="3 4">
    <name type="scientific">Jatropha curcas</name>
    <name type="common">Barbados nut</name>
    <dbReference type="NCBI Taxonomy" id="180498"/>
    <lineage>
        <taxon>Eukaryota</taxon>
        <taxon>Viridiplantae</taxon>
        <taxon>Streptophyta</taxon>
        <taxon>Embryophyta</taxon>
        <taxon>Tracheophyta</taxon>
        <taxon>Spermatophyta</taxon>
        <taxon>Magnoliopsida</taxon>
        <taxon>eudicotyledons</taxon>
        <taxon>Gunneridae</taxon>
        <taxon>Pentapetalae</taxon>
        <taxon>rosids</taxon>
        <taxon>fabids</taxon>
        <taxon>Malpighiales</taxon>
        <taxon>Euphorbiaceae</taxon>
        <taxon>Crotonoideae</taxon>
        <taxon>Jatropheae</taxon>
        <taxon>Jatropha</taxon>
    </lineage>
</organism>
<dbReference type="Proteomes" id="UP000027138">
    <property type="component" value="Unassembled WGS sequence"/>
</dbReference>
<accession>A0A067JPH0</accession>
<dbReference type="PANTHER" id="PTHR35117:SF1">
    <property type="entry name" value="MYOSIN-M HEAVY PROTEIN"/>
    <property type="match status" value="1"/>
</dbReference>
<feature type="transmembrane region" description="Helical" evidence="2">
    <location>
        <begin position="249"/>
        <end position="266"/>
    </location>
</feature>
<protein>
    <submittedName>
        <fullName evidence="3">Uncharacterized protein</fullName>
    </submittedName>
</protein>
<feature type="compositionally biased region" description="Polar residues" evidence="1">
    <location>
        <begin position="15"/>
        <end position="35"/>
    </location>
</feature>
<gene>
    <name evidence="3" type="ORF">JCGZ_21910</name>
</gene>
<keyword evidence="2" id="KW-1133">Transmembrane helix</keyword>
<name>A0A067JPH0_JATCU</name>
<feature type="region of interest" description="Disordered" evidence="1">
    <location>
        <begin position="15"/>
        <end position="63"/>
    </location>
</feature>
<reference evidence="3 4" key="1">
    <citation type="journal article" date="2014" name="PLoS ONE">
        <title>Global Analysis of Gene Expression Profiles in Physic Nut (Jatropha curcas L.) Seedlings Exposed to Salt Stress.</title>
        <authorList>
            <person name="Zhang L."/>
            <person name="Zhang C."/>
            <person name="Wu P."/>
            <person name="Chen Y."/>
            <person name="Li M."/>
            <person name="Jiang H."/>
            <person name="Wu G."/>
        </authorList>
    </citation>
    <scope>NUCLEOTIDE SEQUENCE [LARGE SCALE GENOMIC DNA]</scope>
    <source>
        <strain evidence="4">cv. GZQX0401</strain>
        <tissue evidence="3">Young leaves</tissue>
    </source>
</reference>
<dbReference type="EMBL" id="KK915662">
    <property type="protein sequence ID" value="KDP21439.1"/>
    <property type="molecule type" value="Genomic_DNA"/>
</dbReference>
<sequence>MVQGYSVAENLFNQPWLSSPANSTGPKTPPQAVSSHNEKSDSSVNISSTAHCSNSNTPQETPTNCTVITSERVVVSPCKHVAYTMESNHYISSTAPAKTTFERLSKRENVKGRLDFDGSDVMTTFDNPIVEEISTSESDKEGDIFDIDLPNLDALGGNFSLSELLVDLDLGFVGLGCPCQPILGGSADTVSGSSHESRDGNLGADRVTSESSSTLTEVISGKDVNIQGPETLTAVKSITKCIILSPGNLSPFFSFLFPFFFFFLFCV</sequence>
<feature type="region of interest" description="Disordered" evidence="1">
    <location>
        <begin position="187"/>
        <end position="209"/>
    </location>
</feature>
<evidence type="ECO:0000313" key="3">
    <source>
        <dbReference type="EMBL" id="KDP21439.1"/>
    </source>
</evidence>
<dbReference type="STRING" id="180498.A0A067JPH0"/>
<evidence type="ECO:0000256" key="2">
    <source>
        <dbReference type="SAM" id="Phobius"/>
    </source>
</evidence>
<keyword evidence="2" id="KW-0472">Membrane</keyword>
<evidence type="ECO:0000256" key="1">
    <source>
        <dbReference type="SAM" id="MobiDB-lite"/>
    </source>
</evidence>
<keyword evidence="2" id="KW-0812">Transmembrane</keyword>
<proteinExistence type="predicted"/>
<evidence type="ECO:0000313" key="4">
    <source>
        <dbReference type="Proteomes" id="UP000027138"/>
    </source>
</evidence>
<keyword evidence="4" id="KW-1185">Reference proteome</keyword>